<dbReference type="KEGG" id="pda:103709903"/>
<dbReference type="PANTHER" id="PTHR31342">
    <property type="entry name" value="PROTEIN CHUP1, CHLOROPLASTIC"/>
    <property type="match status" value="1"/>
</dbReference>
<dbReference type="InterPro" id="IPR040265">
    <property type="entry name" value="CHUP1/IPGA1-like"/>
</dbReference>
<dbReference type="Proteomes" id="UP000228380">
    <property type="component" value="Chromosome 12"/>
</dbReference>
<dbReference type="AlphaFoldDB" id="A0A8B7C7Y7"/>
<feature type="compositionally biased region" description="Basic residues" evidence="2">
    <location>
        <begin position="549"/>
        <end position="559"/>
    </location>
</feature>
<keyword evidence="1" id="KW-0175">Coiled coil</keyword>
<name>A0A8B7C7Y7_PHODC</name>
<reference evidence="4" key="2">
    <citation type="submission" date="2025-08" db="UniProtKB">
        <authorList>
            <consortium name="RefSeq"/>
        </authorList>
    </citation>
    <scope>IDENTIFICATION</scope>
    <source>
        <tissue evidence="4">Young leaves</tissue>
    </source>
</reference>
<dbReference type="PANTHER" id="PTHR31342:SF16">
    <property type="entry name" value="TALIN_MIDDLE DOMAIN-CONTAINING PROTEIN"/>
    <property type="match status" value="1"/>
</dbReference>
<feature type="compositionally biased region" description="Polar residues" evidence="2">
    <location>
        <begin position="590"/>
        <end position="599"/>
    </location>
</feature>
<evidence type="ECO:0000256" key="2">
    <source>
        <dbReference type="SAM" id="MobiDB-lite"/>
    </source>
</evidence>
<evidence type="ECO:0000256" key="1">
    <source>
        <dbReference type="ARBA" id="ARBA00023054"/>
    </source>
</evidence>
<reference evidence="3" key="1">
    <citation type="journal article" date="2019" name="Nat. Commun.">
        <title>Genome-wide association mapping of date palm fruit traits.</title>
        <authorList>
            <person name="Hazzouri K.M."/>
            <person name="Gros-Balthazard M."/>
            <person name="Flowers J.M."/>
            <person name="Copetti D."/>
            <person name="Lemansour A."/>
            <person name="Lebrun M."/>
            <person name="Masmoudi K."/>
            <person name="Ferrand S."/>
            <person name="Dhar M.I."/>
            <person name="Fresquez Z.A."/>
            <person name="Rosas U."/>
            <person name="Zhang J."/>
            <person name="Talag J."/>
            <person name="Lee S."/>
            <person name="Kudrna D."/>
            <person name="Powell R.F."/>
            <person name="Leitch I.J."/>
            <person name="Krueger R.R."/>
            <person name="Wing R.A."/>
            <person name="Amiri K.M.A."/>
            <person name="Purugganan M.D."/>
        </authorList>
    </citation>
    <scope>NUCLEOTIDE SEQUENCE [LARGE SCALE GENOMIC DNA]</scope>
    <source>
        <strain evidence="3">cv. Khalas</strain>
    </source>
</reference>
<accession>A0A8B7C7Y7</accession>
<feature type="region of interest" description="Disordered" evidence="2">
    <location>
        <begin position="452"/>
        <end position="604"/>
    </location>
</feature>
<dbReference type="RefSeq" id="XP_008793649.2">
    <property type="nucleotide sequence ID" value="XM_008795427.3"/>
</dbReference>
<sequence>MHPAILHRPQSTPLSFIGRQWVQEEKVFEHSRSQKGLAGLAFDACNREGESPLTGVLRDKILKLRDVLDLPPQDKHVTLHELLLETLEDLQKLYPKCMSCVCISEVDRECINQILLHLYQALKFAGNCWSEKCNQSEKFGFEEVDLKNFSFEQLGQGVLKRLDYMSSQAKAVFDLMEKSSINIPMIEGGQGKLCYCNNPVTPTPALPQPSKCNSSPKEFSNTTYLPPLLRPLRLQAVAKLKPLDVKHLSFHMFPLISDQSSKPSHQAEKMANDLELDSPDTPMIIKPFPYAEIGDDNYHGYGGKTSHFTTPISTPTSMHLPMNLGSISNDLSKNSEENSNKTSKAAILISQTMPFLHLKAPFPSPTPTPPPSPMILPGVPMFFQSLNHRQMEIEPVAYAMTIDDDDQADSHKPSEATMLISQPSSASPPSSITSAEETMSPAPAIFLLEGPAQLSSTPTPTPTPYNISAPTPPPKSFASLTTPLPPPTPIALSTQPPPLPSLKGSAAPPPPPLGATKAGSTPPPPPPLGAAKPGSAPPPPPSLGAAKALRARSNTKLKRSSQMGNLYRLLKGKVEGSSLNSRTSDGRKSQVGSGSSGNKAQGMADALAEMTKRSAYFQQIEEDAQKYAATIMETKSAINSFRTKDMTELLKFHQHVEQHLGKLTDETQVLARFEGFPSKKLENIRMAAALYVKLDAIITTLKSWKLASPTAQQLDKVETYFNKIKKEVDVIERTKDEESKRFQIHNIDFDFGVLLRIKESMVDLSSNCIEMALKESKEAKEEAKSKSGLSKMLWRAFQLAFRVYNFAGGQDDRADRLTSELATEIETCP</sequence>
<proteinExistence type="predicted"/>
<feature type="compositionally biased region" description="Low complexity" evidence="2">
    <location>
        <begin position="420"/>
        <end position="437"/>
    </location>
</feature>
<organism evidence="3 4">
    <name type="scientific">Phoenix dactylifera</name>
    <name type="common">Date palm</name>
    <dbReference type="NCBI Taxonomy" id="42345"/>
    <lineage>
        <taxon>Eukaryota</taxon>
        <taxon>Viridiplantae</taxon>
        <taxon>Streptophyta</taxon>
        <taxon>Embryophyta</taxon>
        <taxon>Tracheophyta</taxon>
        <taxon>Spermatophyta</taxon>
        <taxon>Magnoliopsida</taxon>
        <taxon>Liliopsida</taxon>
        <taxon>Arecaceae</taxon>
        <taxon>Coryphoideae</taxon>
        <taxon>Phoeniceae</taxon>
        <taxon>Phoenix</taxon>
    </lineage>
</organism>
<keyword evidence="3" id="KW-1185">Reference proteome</keyword>
<evidence type="ECO:0000313" key="3">
    <source>
        <dbReference type="Proteomes" id="UP000228380"/>
    </source>
</evidence>
<evidence type="ECO:0000313" key="4">
    <source>
        <dbReference type="RefSeq" id="XP_008793649.2"/>
    </source>
</evidence>
<gene>
    <name evidence="4" type="primary">LOC103709903</name>
</gene>
<feature type="region of interest" description="Disordered" evidence="2">
    <location>
        <begin position="405"/>
        <end position="437"/>
    </location>
</feature>
<feature type="compositionally biased region" description="Pro residues" evidence="2">
    <location>
        <begin position="483"/>
        <end position="500"/>
    </location>
</feature>
<dbReference type="GeneID" id="103709903"/>
<dbReference type="OrthoDB" id="2020598at2759"/>
<protein>
    <submittedName>
        <fullName evidence="4">Uncharacterized protein LOC103709903 isoform X1</fullName>
    </submittedName>
</protein>